<sequence>GAAAAAGTLAMTGRRDLSPAGRFFLHAAEPVAGGRNVVNTILVDFRGLDTLGEASVLTAVALGLCLLPGADGGGQAAPYGTLLGPGRRLLVPIIAALSAYLFLRGHDEPGGGFAAALVAGLAVTLGALAGPSGATGSWSRWNGRLLAAGLVLSVATGLAGTVLGRPFLTPLKVSLPGGVVLSSSLLFDLGVYLMVLGLTVTAIGRFGPGEGGRP</sequence>
<feature type="domain" description="Na+/H+ antiporter MnhB subunit-related protein" evidence="8">
    <location>
        <begin position="88"/>
        <end position="200"/>
    </location>
</feature>
<name>A0ABV5YVT7_9ACTN</name>
<dbReference type="PANTHER" id="PTHR33932:SF4">
    <property type="entry name" value="NA(+)_H(+) ANTIPORTER SUBUNIT B"/>
    <property type="match status" value="1"/>
</dbReference>
<evidence type="ECO:0000259" key="8">
    <source>
        <dbReference type="Pfam" id="PF04039"/>
    </source>
</evidence>
<protein>
    <submittedName>
        <fullName evidence="10">Hydrogen gas-evolving membrane-bound hydrogenase subunit E</fullName>
    </submittedName>
</protein>
<dbReference type="InterPro" id="IPR007182">
    <property type="entry name" value="MnhB"/>
</dbReference>
<evidence type="ECO:0000256" key="1">
    <source>
        <dbReference type="ARBA" id="ARBA00004651"/>
    </source>
</evidence>
<feature type="transmembrane region" description="Helical" evidence="7">
    <location>
        <begin position="145"/>
        <end position="164"/>
    </location>
</feature>
<feature type="domain" description="MrpA C-terminal/MbhE" evidence="9">
    <location>
        <begin position="2"/>
        <end position="64"/>
    </location>
</feature>
<dbReference type="EMBL" id="JBHLZP010000467">
    <property type="protein sequence ID" value="MFB9838129.1"/>
    <property type="molecule type" value="Genomic_DNA"/>
</dbReference>
<evidence type="ECO:0000259" key="9">
    <source>
        <dbReference type="Pfam" id="PF20501"/>
    </source>
</evidence>
<keyword evidence="3" id="KW-1003">Cell membrane</keyword>
<evidence type="ECO:0000256" key="5">
    <source>
        <dbReference type="ARBA" id="ARBA00022989"/>
    </source>
</evidence>
<feature type="non-terminal residue" evidence="10">
    <location>
        <position position="1"/>
    </location>
</feature>
<keyword evidence="5 7" id="KW-1133">Transmembrane helix</keyword>
<comment type="subcellular location">
    <subcellularLocation>
        <location evidence="1">Cell membrane</location>
        <topology evidence="1">Multi-pass membrane protein</topology>
    </subcellularLocation>
</comment>
<keyword evidence="4 7" id="KW-0812">Transmembrane</keyword>
<organism evidence="10 11">
    <name type="scientific">Actinoallomurus acaciae</name>
    <dbReference type="NCBI Taxonomy" id="502577"/>
    <lineage>
        <taxon>Bacteria</taxon>
        <taxon>Bacillati</taxon>
        <taxon>Actinomycetota</taxon>
        <taxon>Actinomycetes</taxon>
        <taxon>Streptosporangiales</taxon>
        <taxon>Thermomonosporaceae</taxon>
        <taxon>Actinoallomurus</taxon>
    </lineage>
</organism>
<dbReference type="PANTHER" id="PTHR33932">
    <property type="entry name" value="NA(+)/H(+) ANTIPORTER SUBUNIT B"/>
    <property type="match status" value="1"/>
</dbReference>
<feature type="transmembrane region" description="Helical" evidence="7">
    <location>
        <begin position="112"/>
        <end position="133"/>
    </location>
</feature>
<accession>A0ABV5YVT7</accession>
<dbReference type="InterPro" id="IPR046806">
    <property type="entry name" value="MrpA_C/MbhE"/>
</dbReference>
<evidence type="ECO:0000313" key="11">
    <source>
        <dbReference type="Proteomes" id="UP001589627"/>
    </source>
</evidence>
<reference evidence="10 11" key="1">
    <citation type="submission" date="2024-09" db="EMBL/GenBank/DDBJ databases">
        <authorList>
            <person name="Sun Q."/>
            <person name="Mori K."/>
        </authorList>
    </citation>
    <scope>NUCLEOTIDE SEQUENCE [LARGE SCALE GENOMIC DNA]</scope>
    <source>
        <strain evidence="10 11">TBRC 0563</strain>
    </source>
</reference>
<comment type="similarity">
    <text evidence="2">Belongs to the CPA3 antiporters (TC 2.A.63) subunit B family.</text>
</comment>
<evidence type="ECO:0000313" key="10">
    <source>
        <dbReference type="EMBL" id="MFB9838129.1"/>
    </source>
</evidence>
<evidence type="ECO:0000256" key="4">
    <source>
        <dbReference type="ARBA" id="ARBA00022692"/>
    </source>
</evidence>
<evidence type="ECO:0000256" key="7">
    <source>
        <dbReference type="SAM" id="Phobius"/>
    </source>
</evidence>
<dbReference type="Pfam" id="PF04039">
    <property type="entry name" value="MnhB"/>
    <property type="match status" value="1"/>
</dbReference>
<proteinExistence type="inferred from homology"/>
<feature type="transmembrane region" description="Helical" evidence="7">
    <location>
        <begin position="184"/>
        <end position="204"/>
    </location>
</feature>
<gene>
    <name evidence="10" type="primary">mbhE</name>
    <name evidence="10" type="ORF">ACFFNX_38795</name>
</gene>
<evidence type="ECO:0000256" key="2">
    <source>
        <dbReference type="ARBA" id="ARBA00009425"/>
    </source>
</evidence>
<evidence type="ECO:0000256" key="6">
    <source>
        <dbReference type="ARBA" id="ARBA00023136"/>
    </source>
</evidence>
<dbReference type="Pfam" id="PF20501">
    <property type="entry name" value="MbhE"/>
    <property type="match status" value="1"/>
</dbReference>
<evidence type="ECO:0000256" key="3">
    <source>
        <dbReference type="ARBA" id="ARBA00022475"/>
    </source>
</evidence>
<keyword evidence="6 7" id="KW-0472">Membrane</keyword>
<dbReference type="InterPro" id="IPR050622">
    <property type="entry name" value="CPA3_antiporter_subunitB"/>
</dbReference>
<dbReference type="Proteomes" id="UP001589627">
    <property type="component" value="Unassembled WGS sequence"/>
</dbReference>
<comment type="caution">
    <text evidence="10">The sequence shown here is derived from an EMBL/GenBank/DDBJ whole genome shotgun (WGS) entry which is preliminary data.</text>
</comment>
<keyword evidence="11" id="KW-1185">Reference proteome</keyword>
<dbReference type="RefSeq" id="WP_378211113.1">
    <property type="nucleotide sequence ID" value="NZ_JBHLZP010000467.1"/>
</dbReference>